<accession>A0A167J230</accession>
<dbReference type="InterPro" id="IPR000048">
    <property type="entry name" value="IQ_motif_EF-hand-BS"/>
</dbReference>
<dbReference type="EMBL" id="KV417303">
    <property type="protein sequence ID" value="KZO93170.1"/>
    <property type="molecule type" value="Genomic_DNA"/>
</dbReference>
<dbReference type="Gene3D" id="1.10.418.10">
    <property type="entry name" value="Calponin-like domain"/>
    <property type="match status" value="1"/>
</dbReference>
<dbReference type="InterPro" id="IPR001715">
    <property type="entry name" value="CH_dom"/>
</dbReference>
<feature type="coiled-coil region" evidence="1">
    <location>
        <begin position="1151"/>
        <end position="1178"/>
    </location>
</feature>
<dbReference type="SMART" id="SM00323">
    <property type="entry name" value="RasGAP"/>
    <property type="match status" value="1"/>
</dbReference>
<dbReference type="GO" id="GO:1903479">
    <property type="term" value="P:mitotic actomyosin contractile ring assembly actin filament organization"/>
    <property type="evidence" value="ECO:0007669"/>
    <property type="project" value="TreeGrafter"/>
</dbReference>
<dbReference type="SUPFAM" id="SSF143885">
    <property type="entry name" value="RGC domain-like"/>
    <property type="match status" value="1"/>
</dbReference>
<keyword evidence="5" id="KW-1185">Reference proteome</keyword>
<name>A0A167J230_CALVF</name>
<protein>
    <recommendedName>
        <fullName evidence="6">Ras GTPase-activating protein</fullName>
    </recommendedName>
</protein>
<dbReference type="Pfam" id="PF00616">
    <property type="entry name" value="RasGAP"/>
    <property type="match status" value="1"/>
</dbReference>
<dbReference type="Gene3D" id="1.20.5.190">
    <property type="match status" value="1"/>
</dbReference>
<dbReference type="GO" id="GO:0005096">
    <property type="term" value="F:GTPase activator activity"/>
    <property type="evidence" value="ECO:0007669"/>
    <property type="project" value="TreeGrafter"/>
</dbReference>
<dbReference type="OrthoDB" id="775356at2759"/>
<dbReference type="InterPro" id="IPR000593">
    <property type="entry name" value="RasGAP_C"/>
</dbReference>
<dbReference type="GO" id="GO:0110085">
    <property type="term" value="C:mitotic actomyosin contractile ring"/>
    <property type="evidence" value="ECO:0007669"/>
    <property type="project" value="TreeGrafter"/>
</dbReference>
<evidence type="ECO:0000313" key="5">
    <source>
        <dbReference type="Proteomes" id="UP000076738"/>
    </source>
</evidence>
<reference evidence="4 5" key="1">
    <citation type="journal article" date="2016" name="Mol. Biol. Evol.">
        <title>Comparative Genomics of Early-Diverging Mushroom-Forming Fungi Provides Insights into the Origins of Lignocellulose Decay Capabilities.</title>
        <authorList>
            <person name="Nagy L.G."/>
            <person name="Riley R."/>
            <person name="Tritt A."/>
            <person name="Adam C."/>
            <person name="Daum C."/>
            <person name="Floudas D."/>
            <person name="Sun H."/>
            <person name="Yadav J.S."/>
            <person name="Pangilinan J."/>
            <person name="Larsson K.H."/>
            <person name="Matsuura K."/>
            <person name="Barry K."/>
            <person name="Labutti K."/>
            <person name="Kuo R."/>
            <person name="Ohm R.A."/>
            <person name="Bhattacharya S.S."/>
            <person name="Shirouzu T."/>
            <person name="Yoshinaga Y."/>
            <person name="Martin F.M."/>
            <person name="Grigoriev I.V."/>
            <person name="Hibbett D.S."/>
        </authorList>
    </citation>
    <scope>NUCLEOTIDE SEQUENCE [LARGE SCALE GENOMIC DNA]</scope>
    <source>
        <strain evidence="4 5">TUFC12733</strain>
    </source>
</reference>
<dbReference type="InterPro" id="IPR008936">
    <property type="entry name" value="Rho_GTPase_activation_prot"/>
</dbReference>
<dbReference type="PANTHER" id="PTHR14149:SF14">
    <property type="entry name" value="CALPONIN-HOMOLOGY (CH) DOMAIN-CONTAINING PROTEIN"/>
    <property type="match status" value="1"/>
</dbReference>
<dbReference type="SUPFAM" id="SSF48350">
    <property type="entry name" value="GTPase activation domain, GAP"/>
    <property type="match status" value="1"/>
</dbReference>
<dbReference type="InterPro" id="IPR001936">
    <property type="entry name" value="RasGAP_dom"/>
</dbReference>
<evidence type="ECO:0000313" key="4">
    <source>
        <dbReference type="EMBL" id="KZO93170.1"/>
    </source>
</evidence>
<dbReference type="SMART" id="SM00015">
    <property type="entry name" value="IQ"/>
    <property type="match status" value="12"/>
</dbReference>
<feature type="domain" description="Ras-GAP" evidence="2">
    <location>
        <begin position="680"/>
        <end position="898"/>
    </location>
</feature>
<dbReference type="Proteomes" id="UP000076738">
    <property type="component" value="Unassembled WGS sequence"/>
</dbReference>
<dbReference type="SUPFAM" id="SSF47576">
    <property type="entry name" value="Calponin-homology domain, CH-domain"/>
    <property type="match status" value="1"/>
</dbReference>
<gene>
    <name evidence="4" type="ORF">CALVIDRAFT_486222</name>
</gene>
<dbReference type="GO" id="GO:0051015">
    <property type="term" value="F:actin filament binding"/>
    <property type="evidence" value="ECO:0007669"/>
    <property type="project" value="TreeGrafter"/>
</dbReference>
<sequence length="1324" mass="150521">MDIPEWEEKMRDGVVLAKLVKGWGAEGKVFEHPKLQWRHSDNVNIFLQYVRSVGLPENFIFEFTDVYEKKNMPKVIYCIHALSHLLARRGIAQSIGSLLGTLEFSDDQLAATQKGLNGVPMPNFGNVGRELWKEMKEEVVESEDERIERELFEREDSIILFQTFARGFLARRRCAEKLSRLDQLGPSITTLQAHGRGCLARRKISKQRRTAKAAEGGFVISLQARARGALARARFARYKRELERPSTVKIVTGLQSRARGALARKRALELSKTLDHATPHVVRSIIGLQARARGLLKRRRAAEMSKQIGAVVPSMVGLQAHIRGASVRQRIRRNLAELDSREDTVVGLQAVARAYLARKHYRNMAKSLRKATPVFVGLQARARAMLAQKRAKDVGKALADVQVVHAVSSLQAFARAALTRKRHQEQAKQLEFVAPDVLGMQAQCRGLLARRAFGWWWHYVHEHQAEATHLQALCRGIVVRRQFVQKMNYYRANLSKVVKIQSLFRAKEQREQYRQLTMGQNVTVSTIKNFVHLLNDSEFDFGDEIEVERLRKVVVEAIRENQQLETYVNDLDVKIALVVQNVKSFEELVKARRWGLDTASHPSRAAVLAAHGDPFAGSNTLDMATKRKLELYQQLFYLLQTRGEYLARLFFRMSRVELAEKAKRTVEQVTLTLFGYGQRREEYLMLKLFQHAISEEVRSAPTIADIVESHPMFLSIALQYVRPKQVSWLRETLRTLVEEVIGQPAFNLETDPVVIYRAVINAEEMRSGISSGKPIVVTFEEAAFDPHTRAEYIRHLQMLRHLTEQFVNVIFSSVRKMPHGIRSIARDFLAAIKACIQVKFPDQADDVYAAAVGRLLYLRFIHPAIVAPDTFDMVPNTIGAAARRNLAEIAKMLTQISSSSTFREDTPSLVPLNAFITTAVGQLHKWALEVADVPNPEEQFKAHEFLDATEQPSSILISPNEVYAMHGLLAQNLEHLTTAHDDTLRVIIVELDGVPHLGSDELREARDRPVTLELTNRFADVKDPHGGENALWVHAKRGVLAVLRVQPGKDLMTSLIEPVSDEHEMIWGDIVAQEFPSEQGRNKMLRLPAPTASDSAYRLADIRTQSYRDIKAQAMFYLLELEKLGKLTRANGFQGILNAIAGDVRSKHMKRMQRKNELESMEDALRHLAERKKTFEDQISSYHSYIDSAMNTMQRGKGKKKFVMPFTKQYFHLRDLQKAGKNPQFGSYKYSAQELYDKGILLSIDKFSPRQFDRISLVISSDQVGEFSVELFNNSYGSPARMGSTTLRMEDLLQAQFENRVSLSLFDGLAKVNLNLLLYQINKK</sequence>
<dbReference type="STRING" id="1330018.A0A167J230"/>
<dbReference type="PANTHER" id="PTHR14149">
    <property type="entry name" value="RAS GTPASE-ACTIVATING PROTEIN WITH IQ MOTIF"/>
    <property type="match status" value="1"/>
</dbReference>
<feature type="domain" description="Calponin-homology (CH)" evidence="3">
    <location>
        <begin position="1"/>
        <end position="86"/>
    </location>
</feature>
<dbReference type="PROSITE" id="PS50018">
    <property type="entry name" value="RAS_GTPASE_ACTIV_2"/>
    <property type="match status" value="1"/>
</dbReference>
<dbReference type="PROSITE" id="PS50021">
    <property type="entry name" value="CH"/>
    <property type="match status" value="1"/>
</dbReference>
<keyword evidence="1" id="KW-0175">Coiled coil</keyword>
<evidence type="ECO:0008006" key="6">
    <source>
        <dbReference type="Google" id="ProtNLM"/>
    </source>
</evidence>
<evidence type="ECO:0000259" key="2">
    <source>
        <dbReference type="PROSITE" id="PS50018"/>
    </source>
</evidence>
<dbReference type="Gene3D" id="1.10.506.10">
    <property type="entry name" value="GTPase Activation - p120gap, domain 1"/>
    <property type="match status" value="1"/>
</dbReference>
<evidence type="ECO:0000256" key="1">
    <source>
        <dbReference type="SAM" id="Coils"/>
    </source>
</evidence>
<dbReference type="InterPro" id="IPR036872">
    <property type="entry name" value="CH_dom_sf"/>
</dbReference>
<organism evidence="4 5">
    <name type="scientific">Calocera viscosa (strain TUFC12733)</name>
    <dbReference type="NCBI Taxonomy" id="1330018"/>
    <lineage>
        <taxon>Eukaryota</taxon>
        <taxon>Fungi</taxon>
        <taxon>Dikarya</taxon>
        <taxon>Basidiomycota</taxon>
        <taxon>Agaricomycotina</taxon>
        <taxon>Dacrymycetes</taxon>
        <taxon>Dacrymycetales</taxon>
        <taxon>Dacrymycetaceae</taxon>
        <taxon>Calocera</taxon>
    </lineage>
</organism>
<dbReference type="Pfam" id="PF00307">
    <property type="entry name" value="CH"/>
    <property type="match status" value="1"/>
</dbReference>
<evidence type="ECO:0000259" key="3">
    <source>
        <dbReference type="PROSITE" id="PS50021"/>
    </source>
</evidence>
<dbReference type="Pfam" id="PF03836">
    <property type="entry name" value="RasGAP_C"/>
    <property type="match status" value="1"/>
</dbReference>
<dbReference type="Pfam" id="PF00612">
    <property type="entry name" value="IQ"/>
    <property type="match status" value="5"/>
</dbReference>
<proteinExistence type="predicted"/>
<dbReference type="GO" id="GO:0005516">
    <property type="term" value="F:calmodulin binding"/>
    <property type="evidence" value="ECO:0007669"/>
    <property type="project" value="TreeGrafter"/>
</dbReference>
<dbReference type="PROSITE" id="PS50096">
    <property type="entry name" value="IQ"/>
    <property type="match status" value="10"/>
</dbReference>